<organism evidence="1 2">
    <name type="scientific">Botryobasidium botryosum (strain FD-172 SS1)</name>
    <dbReference type="NCBI Taxonomy" id="930990"/>
    <lineage>
        <taxon>Eukaryota</taxon>
        <taxon>Fungi</taxon>
        <taxon>Dikarya</taxon>
        <taxon>Basidiomycota</taxon>
        <taxon>Agaricomycotina</taxon>
        <taxon>Agaricomycetes</taxon>
        <taxon>Cantharellales</taxon>
        <taxon>Botryobasidiaceae</taxon>
        <taxon>Botryobasidium</taxon>
    </lineage>
</organism>
<keyword evidence="2" id="KW-1185">Reference proteome</keyword>
<proteinExistence type="predicted"/>
<name>A0A067MIZ7_BOTB1</name>
<reference evidence="2" key="1">
    <citation type="journal article" date="2014" name="Proc. Natl. Acad. Sci. U.S.A.">
        <title>Extensive sampling of basidiomycete genomes demonstrates inadequacy of the white-rot/brown-rot paradigm for wood decay fungi.</title>
        <authorList>
            <person name="Riley R."/>
            <person name="Salamov A.A."/>
            <person name="Brown D.W."/>
            <person name="Nagy L.G."/>
            <person name="Floudas D."/>
            <person name="Held B.W."/>
            <person name="Levasseur A."/>
            <person name="Lombard V."/>
            <person name="Morin E."/>
            <person name="Otillar R."/>
            <person name="Lindquist E.A."/>
            <person name="Sun H."/>
            <person name="LaButti K.M."/>
            <person name="Schmutz J."/>
            <person name="Jabbour D."/>
            <person name="Luo H."/>
            <person name="Baker S.E."/>
            <person name="Pisabarro A.G."/>
            <person name="Walton J.D."/>
            <person name="Blanchette R.A."/>
            <person name="Henrissat B."/>
            <person name="Martin F."/>
            <person name="Cullen D."/>
            <person name="Hibbett D.S."/>
            <person name="Grigoriev I.V."/>
        </authorList>
    </citation>
    <scope>NUCLEOTIDE SEQUENCE [LARGE SCALE GENOMIC DNA]</scope>
    <source>
        <strain evidence="2">FD-172 SS1</strain>
    </source>
</reference>
<evidence type="ECO:0000313" key="1">
    <source>
        <dbReference type="EMBL" id="KDQ11812.1"/>
    </source>
</evidence>
<accession>A0A067MIZ7</accession>
<dbReference type="InParanoid" id="A0A067MIZ7"/>
<dbReference type="Proteomes" id="UP000027195">
    <property type="component" value="Unassembled WGS sequence"/>
</dbReference>
<evidence type="ECO:0000313" key="2">
    <source>
        <dbReference type="Proteomes" id="UP000027195"/>
    </source>
</evidence>
<dbReference type="STRING" id="930990.A0A067MIZ7"/>
<sequence length="95" mass="10568">MTNLANAMSVDWLMRIGVYDENGQFNKNRTWKTLGQGAATHIIAAFDESIIPESGSYLVDGTVHDDLALPHAKDMESAKKLWTLNEQLVGEEFSI</sequence>
<dbReference type="Gene3D" id="3.40.50.720">
    <property type="entry name" value="NAD(P)-binding Rossmann-like Domain"/>
    <property type="match status" value="1"/>
</dbReference>
<dbReference type="HOGENOM" id="CLU_2387816_0_0_1"/>
<dbReference type="EMBL" id="KL198055">
    <property type="protein sequence ID" value="KDQ11812.1"/>
    <property type="molecule type" value="Genomic_DNA"/>
</dbReference>
<protein>
    <submittedName>
        <fullName evidence="1">Uncharacterized protein</fullName>
    </submittedName>
</protein>
<dbReference type="OrthoDB" id="191139at2759"/>
<gene>
    <name evidence="1" type="ORF">BOTBODRAFT_35067</name>
</gene>
<dbReference type="AlphaFoldDB" id="A0A067MIZ7"/>